<dbReference type="SUPFAM" id="SSF81383">
    <property type="entry name" value="F-box domain"/>
    <property type="match status" value="1"/>
</dbReference>
<organism evidence="1 2">
    <name type="scientific">Hydnum rufescens UP504</name>
    <dbReference type="NCBI Taxonomy" id="1448309"/>
    <lineage>
        <taxon>Eukaryota</taxon>
        <taxon>Fungi</taxon>
        <taxon>Dikarya</taxon>
        <taxon>Basidiomycota</taxon>
        <taxon>Agaricomycotina</taxon>
        <taxon>Agaricomycetes</taxon>
        <taxon>Cantharellales</taxon>
        <taxon>Hydnaceae</taxon>
        <taxon>Hydnum</taxon>
    </lineage>
</organism>
<dbReference type="OrthoDB" id="613763at2759"/>
<reference evidence="1" key="1">
    <citation type="journal article" date="2020" name="Nat. Commun.">
        <title>Large-scale genome sequencing of mycorrhizal fungi provides insights into the early evolution of symbiotic traits.</title>
        <authorList>
            <person name="Miyauchi S."/>
            <person name="Kiss E."/>
            <person name="Kuo A."/>
            <person name="Drula E."/>
            <person name="Kohler A."/>
            <person name="Sanchez-Garcia M."/>
            <person name="Morin E."/>
            <person name="Andreopoulos B."/>
            <person name="Barry K.W."/>
            <person name="Bonito G."/>
            <person name="Buee M."/>
            <person name="Carver A."/>
            <person name="Chen C."/>
            <person name="Cichocki N."/>
            <person name="Clum A."/>
            <person name="Culley D."/>
            <person name="Crous P.W."/>
            <person name="Fauchery L."/>
            <person name="Girlanda M."/>
            <person name="Hayes R.D."/>
            <person name="Keri Z."/>
            <person name="LaButti K."/>
            <person name="Lipzen A."/>
            <person name="Lombard V."/>
            <person name="Magnuson J."/>
            <person name="Maillard F."/>
            <person name="Murat C."/>
            <person name="Nolan M."/>
            <person name="Ohm R.A."/>
            <person name="Pangilinan J."/>
            <person name="Pereira M.F."/>
            <person name="Perotto S."/>
            <person name="Peter M."/>
            <person name="Pfister S."/>
            <person name="Riley R."/>
            <person name="Sitrit Y."/>
            <person name="Stielow J.B."/>
            <person name="Szollosi G."/>
            <person name="Zifcakova L."/>
            <person name="Stursova M."/>
            <person name="Spatafora J.W."/>
            <person name="Tedersoo L."/>
            <person name="Vaario L.M."/>
            <person name="Yamada A."/>
            <person name="Yan M."/>
            <person name="Wang P."/>
            <person name="Xu J."/>
            <person name="Bruns T."/>
            <person name="Baldrian P."/>
            <person name="Vilgalys R."/>
            <person name="Dunand C."/>
            <person name="Henrissat B."/>
            <person name="Grigoriev I.V."/>
            <person name="Hibbett D."/>
            <person name="Nagy L.G."/>
            <person name="Martin F.M."/>
        </authorList>
    </citation>
    <scope>NUCLEOTIDE SEQUENCE</scope>
    <source>
        <strain evidence="1">UP504</strain>
    </source>
</reference>
<comment type="caution">
    <text evidence="1">The sequence shown here is derived from an EMBL/GenBank/DDBJ whole genome shotgun (WGS) entry which is preliminary data.</text>
</comment>
<dbReference type="InterPro" id="IPR036047">
    <property type="entry name" value="F-box-like_dom_sf"/>
</dbReference>
<accession>A0A9P6B1V7</accession>
<dbReference type="Gene3D" id="3.80.10.10">
    <property type="entry name" value="Ribonuclease Inhibitor"/>
    <property type="match status" value="1"/>
</dbReference>
<dbReference type="AlphaFoldDB" id="A0A9P6B1V7"/>
<name>A0A9P6B1V7_9AGAM</name>
<sequence length="366" mass="41442">MSVMSPTSAPLVQATSHVRIPPTMPYDVWCVVVACLDFFTLKSISVVNRDYHHEASKYLWKKYTLFIDSRFHGVWARRYLENGCNILMKPERAFRVQDLRIDIQASLGPEHDPAVERVFQMVFAVLQRTKNLKSLTIKAAHYRFRIARALSGLPFPFHLDRFATDLFCDENLHGFWAAHPNMKHIELLGVDTDVPNLPAPLASLHTVHATLAQQSVIVRGSPVTSVHLDGFWQGECRVIRDHLAASTAPSGILDLSMQIFDGSVTSTPYIDIITHLPRLRTLRVIHADIPDRDHRVAVMEALASLQDLEVFEWGGGSPAGQADIFAACSKRCRSLRRITFRWGNGNYFQRRFERESEEAGWGIVQG</sequence>
<keyword evidence="2" id="KW-1185">Reference proteome</keyword>
<protein>
    <recommendedName>
        <fullName evidence="3">F-box domain-containing protein</fullName>
    </recommendedName>
</protein>
<gene>
    <name evidence="1" type="ORF">BS47DRAFT_788288</name>
</gene>
<evidence type="ECO:0008006" key="3">
    <source>
        <dbReference type="Google" id="ProtNLM"/>
    </source>
</evidence>
<proteinExistence type="predicted"/>
<evidence type="ECO:0000313" key="1">
    <source>
        <dbReference type="EMBL" id="KAF9515460.1"/>
    </source>
</evidence>
<dbReference type="InterPro" id="IPR032675">
    <property type="entry name" value="LRR_dom_sf"/>
</dbReference>
<dbReference type="Proteomes" id="UP000886523">
    <property type="component" value="Unassembled WGS sequence"/>
</dbReference>
<evidence type="ECO:0000313" key="2">
    <source>
        <dbReference type="Proteomes" id="UP000886523"/>
    </source>
</evidence>
<dbReference type="EMBL" id="MU128950">
    <property type="protein sequence ID" value="KAF9515460.1"/>
    <property type="molecule type" value="Genomic_DNA"/>
</dbReference>